<dbReference type="Pfam" id="PF13855">
    <property type="entry name" value="LRR_8"/>
    <property type="match status" value="1"/>
</dbReference>
<dbReference type="SMART" id="SM00369">
    <property type="entry name" value="LRR_TYP"/>
    <property type="match status" value="6"/>
</dbReference>
<dbReference type="PANTHER" id="PTHR48051:SF1">
    <property type="entry name" value="RAS SUPPRESSOR PROTEIN 1"/>
    <property type="match status" value="1"/>
</dbReference>
<evidence type="ECO:0000313" key="5">
    <source>
        <dbReference type="Proteomes" id="UP001147695"/>
    </source>
</evidence>
<dbReference type="Proteomes" id="UP001147695">
    <property type="component" value="Unassembled WGS sequence"/>
</dbReference>
<evidence type="ECO:0000256" key="2">
    <source>
        <dbReference type="ARBA" id="ARBA00022737"/>
    </source>
</evidence>
<name>A0A9W9Q8K6_PENBR</name>
<sequence length="1035" mass="113299">MDGQPKAAPRLSGIPRPASGIPRPTSRLPLPTSTAPKSIKPSPSRDRLRADPGLDERRLRRPSYDTLVKKPSSRFLAPPKPEDDPVPAAKQDEIQGEEGDTQISEEMSSVAGDDDTASVASAQEARGRRGVRPSLSERTLETLAQIPPSPASARRQSSFFNGASPMRSPSRAPSNVSSVSRSPSRASSTATNNNELYTQPVSKLRLPSATSRIPATSSLSPVRTSEESVSPSRLKQPKSRQSIAMSDTATSDASSPPKKTLPERPFGGKDAGRLSLARPSPSKPAAKPLTKSIKSNMGPPERPLQVKKTRKPGTEQGTNARSPSAPRYVSATSNLQDELSPEQQAESDARKASKSSSTLRETIAKAKAARKAVAATEKNEPPQKPVSQAPIPESWGTADDEDPFNQLPKEPGSLVMRKRVQTARATGQLNIAAFSLTEIPKEVLTMYDYDADNANWFENVDLTKFIAADNELEQISDEVFPDIDPEEFDPDSDDRGLQFGGIETLDLHGNILKSLPMGLRRMQNLRFLNLSNNSLDMEHIEIITEIRSLIDLKLANNQLSGELAPFFGQFDKLESLDLRGNKLTTLPEELAGMSSLRTLDVSENKLTSLPFEALSKLPLKTLNANKNKLEGTLISASVDRWETLQSLNIANNAVTVFAANDTLDLPNLHTLLIGVNRITHLPNVSSWQSLLTLSAEENKIAELPTGFVELKSIKKADFTANDLTRLDDKIGLMESLTSLRVANNPLRERRLLNMDTDDIKRDLRSRCEPDPQDTDDEGSVATQFTLAPENPALEGNWQIKSGGTLDKSFADMTDLTVEQLESVASQDIRCLYLQQNQLNHFPVPALAMLAPGLVELDLSHNPLKGDEFLSTPLELPKLQSLTLNATSLTSWEPLLNNLVAPSLTLLDVSHNRLKGPLPNLRSIYPELKTVVASDNQIASLDFESVQGLQVVELSNNDIDSLPPKIGLLAAERSPQNWGTGSALRRFEVAGNRFRVPRWQVVAKGTDAILEFLRGRIPTQDLPEWEREDEVSEGEL</sequence>
<protein>
    <submittedName>
        <fullName evidence="4">Leucine-rich repeat typical subtype</fullName>
    </submittedName>
</protein>
<accession>A0A9W9Q8K6</accession>
<evidence type="ECO:0000256" key="1">
    <source>
        <dbReference type="ARBA" id="ARBA00022614"/>
    </source>
</evidence>
<feature type="compositionally biased region" description="Basic and acidic residues" evidence="3">
    <location>
        <begin position="260"/>
        <end position="272"/>
    </location>
</feature>
<keyword evidence="2" id="KW-0677">Repeat</keyword>
<dbReference type="EMBL" id="JAPZBQ010000005">
    <property type="protein sequence ID" value="KAJ5329141.1"/>
    <property type="molecule type" value="Genomic_DNA"/>
</dbReference>
<dbReference type="SMART" id="SM00364">
    <property type="entry name" value="LRR_BAC"/>
    <property type="match status" value="5"/>
</dbReference>
<organism evidence="4 5">
    <name type="scientific">Penicillium brevicompactum</name>
    <dbReference type="NCBI Taxonomy" id="5074"/>
    <lineage>
        <taxon>Eukaryota</taxon>
        <taxon>Fungi</taxon>
        <taxon>Dikarya</taxon>
        <taxon>Ascomycota</taxon>
        <taxon>Pezizomycotina</taxon>
        <taxon>Eurotiomycetes</taxon>
        <taxon>Eurotiomycetidae</taxon>
        <taxon>Eurotiales</taxon>
        <taxon>Aspergillaceae</taxon>
        <taxon>Penicillium</taxon>
    </lineage>
</organism>
<keyword evidence="1" id="KW-0433">Leucine-rich repeat</keyword>
<dbReference type="InterPro" id="IPR001611">
    <property type="entry name" value="Leu-rich_rpt"/>
</dbReference>
<evidence type="ECO:0000313" key="4">
    <source>
        <dbReference type="EMBL" id="KAJ5329141.1"/>
    </source>
</evidence>
<dbReference type="InterPro" id="IPR003591">
    <property type="entry name" value="Leu-rich_rpt_typical-subtyp"/>
</dbReference>
<dbReference type="AlphaFoldDB" id="A0A9W9Q8K6"/>
<dbReference type="PROSITE" id="PS51450">
    <property type="entry name" value="LRR"/>
    <property type="match status" value="4"/>
</dbReference>
<reference evidence="4" key="2">
    <citation type="journal article" date="2023" name="IMA Fungus">
        <title>Comparative genomic study of the Penicillium genus elucidates a diverse pangenome and 15 lateral gene transfer events.</title>
        <authorList>
            <person name="Petersen C."/>
            <person name="Sorensen T."/>
            <person name="Nielsen M.R."/>
            <person name="Sondergaard T.E."/>
            <person name="Sorensen J.L."/>
            <person name="Fitzpatrick D.A."/>
            <person name="Frisvad J.C."/>
            <person name="Nielsen K.L."/>
        </authorList>
    </citation>
    <scope>NUCLEOTIDE SEQUENCE</scope>
    <source>
        <strain evidence="4">IBT 35673</strain>
    </source>
</reference>
<dbReference type="InterPro" id="IPR032675">
    <property type="entry name" value="LRR_dom_sf"/>
</dbReference>
<evidence type="ECO:0000256" key="3">
    <source>
        <dbReference type="SAM" id="MobiDB-lite"/>
    </source>
</evidence>
<comment type="caution">
    <text evidence="4">The sequence shown here is derived from an EMBL/GenBank/DDBJ whole genome shotgun (WGS) entry which is preliminary data.</text>
</comment>
<dbReference type="PANTHER" id="PTHR48051">
    <property type="match status" value="1"/>
</dbReference>
<feature type="compositionally biased region" description="Polar residues" evidence="3">
    <location>
        <begin position="208"/>
        <end position="245"/>
    </location>
</feature>
<dbReference type="Pfam" id="PF00560">
    <property type="entry name" value="LRR_1"/>
    <property type="match status" value="1"/>
</dbReference>
<feature type="compositionally biased region" description="Low complexity" evidence="3">
    <location>
        <begin position="246"/>
        <end position="257"/>
    </location>
</feature>
<feature type="compositionally biased region" description="Basic and acidic residues" evidence="3">
    <location>
        <begin position="43"/>
        <end position="58"/>
    </location>
</feature>
<reference evidence="4" key="1">
    <citation type="submission" date="2022-12" db="EMBL/GenBank/DDBJ databases">
        <authorList>
            <person name="Petersen C."/>
        </authorList>
    </citation>
    <scope>NUCLEOTIDE SEQUENCE</scope>
    <source>
        <strain evidence="4">IBT 35673</strain>
    </source>
</reference>
<proteinExistence type="predicted"/>
<feature type="region of interest" description="Disordered" evidence="3">
    <location>
        <begin position="1"/>
        <end position="410"/>
    </location>
</feature>
<gene>
    <name evidence="4" type="ORF">N7452_009531</name>
</gene>
<feature type="compositionally biased region" description="Low complexity" evidence="3">
    <location>
        <begin position="151"/>
        <end position="194"/>
    </location>
</feature>
<feature type="compositionally biased region" description="Low complexity" evidence="3">
    <location>
        <begin position="273"/>
        <end position="292"/>
    </location>
</feature>
<dbReference type="InterPro" id="IPR050216">
    <property type="entry name" value="LRR_domain-containing"/>
</dbReference>
<dbReference type="Gene3D" id="3.80.10.10">
    <property type="entry name" value="Ribonuclease Inhibitor"/>
    <property type="match status" value="3"/>
</dbReference>
<dbReference type="SUPFAM" id="SSF52058">
    <property type="entry name" value="L domain-like"/>
    <property type="match status" value="2"/>
</dbReference>
<dbReference type="GO" id="GO:0005737">
    <property type="term" value="C:cytoplasm"/>
    <property type="evidence" value="ECO:0007669"/>
    <property type="project" value="TreeGrafter"/>
</dbReference>
<feature type="compositionally biased region" description="Polar residues" evidence="3">
    <location>
        <begin position="330"/>
        <end position="346"/>
    </location>
</feature>